<reference evidence="5 6" key="1">
    <citation type="journal article" date="2018" name="Mol. Biol. Evol.">
        <title>Broad Genomic Sampling Reveals a Smut Pathogenic Ancestry of the Fungal Clade Ustilaginomycotina.</title>
        <authorList>
            <person name="Kijpornyongpan T."/>
            <person name="Mondo S.J."/>
            <person name="Barry K."/>
            <person name="Sandor L."/>
            <person name="Lee J."/>
            <person name="Lipzen A."/>
            <person name="Pangilinan J."/>
            <person name="LaButti K."/>
            <person name="Hainaut M."/>
            <person name="Henrissat B."/>
            <person name="Grigoriev I.V."/>
            <person name="Spatafora J.W."/>
            <person name="Aime M.C."/>
        </authorList>
    </citation>
    <scope>NUCLEOTIDE SEQUENCE [LARGE SCALE GENOMIC DNA]</scope>
    <source>
        <strain evidence="5 6">MCA 3882</strain>
    </source>
</reference>
<dbReference type="EMBL" id="KZ819604">
    <property type="protein sequence ID" value="PWN34466.1"/>
    <property type="molecule type" value="Genomic_DNA"/>
</dbReference>
<dbReference type="InterPro" id="IPR042099">
    <property type="entry name" value="ANL_N_sf"/>
</dbReference>
<dbReference type="GeneID" id="37024565"/>
<dbReference type="InterPro" id="IPR025110">
    <property type="entry name" value="AMP-bd_C"/>
</dbReference>
<feature type="domain" description="Acetyl-coenzyme A synthetase N-terminal" evidence="4">
    <location>
        <begin position="12"/>
        <end position="72"/>
    </location>
</feature>
<dbReference type="Gene3D" id="3.30.300.30">
    <property type="match status" value="1"/>
</dbReference>
<organism evidence="5 6">
    <name type="scientific">Meira miltonrushii</name>
    <dbReference type="NCBI Taxonomy" id="1280837"/>
    <lineage>
        <taxon>Eukaryota</taxon>
        <taxon>Fungi</taxon>
        <taxon>Dikarya</taxon>
        <taxon>Basidiomycota</taxon>
        <taxon>Ustilaginomycotina</taxon>
        <taxon>Exobasidiomycetes</taxon>
        <taxon>Exobasidiales</taxon>
        <taxon>Brachybasidiaceae</taxon>
        <taxon>Meira</taxon>
    </lineage>
</organism>
<evidence type="ECO:0000313" key="5">
    <source>
        <dbReference type="EMBL" id="PWN34466.1"/>
    </source>
</evidence>
<proteinExistence type="inferred from homology"/>
<dbReference type="OrthoDB" id="1706066at2759"/>
<evidence type="ECO:0000256" key="1">
    <source>
        <dbReference type="ARBA" id="ARBA00006432"/>
    </source>
</evidence>
<evidence type="ECO:0000259" key="4">
    <source>
        <dbReference type="Pfam" id="PF16177"/>
    </source>
</evidence>
<dbReference type="Pfam" id="PF13193">
    <property type="entry name" value="AMP-binding_C"/>
    <property type="match status" value="1"/>
</dbReference>
<dbReference type="STRING" id="1280837.A0A316VAC8"/>
<accession>A0A316VAC8</accession>
<protein>
    <submittedName>
        <fullName evidence="5">Acetyl-CoA synthetase-like protein</fullName>
    </submittedName>
</protein>
<dbReference type="Pfam" id="PF16177">
    <property type="entry name" value="ACAS_N"/>
    <property type="match status" value="1"/>
</dbReference>
<feature type="domain" description="AMP-binding enzyme C-terminal" evidence="3">
    <location>
        <begin position="583"/>
        <end position="666"/>
    </location>
</feature>
<gene>
    <name evidence="5" type="ORF">FA14DRAFT_72857</name>
</gene>
<evidence type="ECO:0000259" key="2">
    <source>
        <dbReference type="Pfam" id="PF00501"/>
    </source>
</evidence>
<dbReference type="InterPro" id="IPR000873">
    <property type="entry name" value="AMP-dep_synth/lig_dom"/>
</dbReference>
<dbReference type="Proteomes" id="UP000245771">
    <property type="component" value="Unassembled WGS sequence"/>
</dbReference>
<comment type="similarity">
    <text evidence="1">Belongs to the ATP-dependent AMP-binding enzyme family.</text>
</comment>
<evidence type="ECO:0000313" key="6">
    <source>
        <dbReference type="Proteomes" id="UP000245771"/>
    </source>
</evidence>
<dbReference type="SUPFAM" id="SSF56801">
    <property type="entry name" value="Acetyl-CoA synthetase-like"/>
    <property type="match status" value="1"/>
</dbReference>
<dbReference type="InterPro" id="IPR045851">
    <property type="entry name" value="AMP-bd_C_sf"/>
</dbReference>
<dbReference type="AlphaFoldDB" id="A0A316VAC8"/>
<dbReference type="InParanoid" id="A0A316VAC8"/>
<dbReference type="Gene3D" id="3.40.50.12780">
    <property type="entry name" value="N-terminal domain of ligase-like"/>
    <property type="match status" value="1"/>
</dbReference>
<evidence type="ECO:0000259" key="3">
    <source>
        <dbReference type="Pfam" id="PF13193"/>
    </source>
</evidence>
<name>A0A316VAC8_9BASI</name>
<dbReference type="PANTHER" id="PTHR43347">
    <property type="entry name" value="ACYL-COA SYNTHETASE"/>
    <property type="match status" value="1"/>
</dbReference>
<dbReference type="Pfam" id="PF00501">
    <property type="entry name" value="AMP-binding"/>
    <property type="match status" value="1"/>
</dbReference>
<dbReference type="GO" id="GO:0050218">
    <property type="term" value="F:propionate-CoA ligase activity"/>
    <property type="evidence" value="ECO:0007669"/>
    <property type="project" value="TreeGrafter"/>
</dbReference>
<dbReference type="InterPro" id="IPR032387">
    <property type="entry name" value="ACAS_N"/>
</dbReference>
<feature type="domain" description="AMP-dependent synthetase/ligase" evidence="2">
    <location>
        <begin position="106"/>
        <end position="516"/>
    </location>
</feature>
<dbReference type="PANTHER" id="PTHR43347:SF3">
    <property type="entry name" value="ACYL-COA SYNTHETASE SHORT-CHAIN FAMILY MEMBER 3, MITOCHONDRIAL"/>
    <property type="match status" value="1"/>
</dbReference>
<keyword evidence="6" id="KW-1185">Reference proteome</keyword>
<dbReference type="RefSeq" id="XP_025354768.1">
    <property type="nucleotide sequence ID" value="XM_025502784.1"/>
</dbReference>
<sequence length="725" mass="79187">MTASTNLKHPQHAIHDQSIHNREEFWMKAASSIHWHQTPSCAFGKSLRQTDYVKKGDDTWFPNGSTNTCFNCLDRHIYPPQHSASTPLTASPLTPHLTYNVEAANKVAFHHVSPLPFQKQQYRKVTYGEALEMTQTLSGALKSLGVRKGDVVTIYMGMIVETAIAMLACARIGAIHSVVFGGFAPKELAKRIEDAKSKLVISTSCGLEPKGPVAYKPLVDEALRTSKHKPSSGVLFFQRHTIVGHTPEQLAPRGKNGPGGVPEWDWEMECESVKSGKDGSEKCWSCHPVGSEEPLYTLYTSGTTGMPKGVVRLSGGHLVQLRYSIEHVFGMRSNDTMLCASDLGWVVGHSYILYGPLLLGASTVLFEGKPITPDAGILWRTVSQLNVTHMFTAPTALRAVRGLDPEGAMMRGSSISLRTLRTLFLAGERSEPQIVEVYAKLLSELGASGASVNDNYWSTESGSPITALMLGSAWSPLPAKPGSAGLPQPGMDVRIVDDSGKEVEKGQMGNLVLAKPLAPSALGGLWNNSKGFYSSYWERFDKKGDWFDTGDAAQMDKDGYITILARADDIINVAGHRLGTGLIEQVVTGHTDVVECCVVGAPDQMKGHTPFALVVGKAGLDESNDQEWIKKMLQSINSHVRTEIGPIAQLSGLVITAKLPKTRSGKTLRKTVRVIVEKAQTKPQEEIQESQLPIPPTIEDRDVLLDNIQKIQTYFKESRSRQAKL</sequence>